<dbReference type="Gene3D" id="3.30.300.30">
    <property type="match status" value="1"/>
</dbReference>
<dbReference type="Pfam" id="PF08242">
    <property type="entry name" value="Methyltransf_12"/>
    <property type="match status" value="1"/>
</dbReference>
<dbReference type="NCBIfam" id="TIGR01733">
    <property type="entry name" value="AA-adenyl-dom"/>
    <property type="match status" value="1"/>
</dbReference>
<dbReference type="InterPro" id="IPR013217">
    <property type="entry name" value="Methyltransf_12"/>
</dbReference>
<comment type="caution">
    <text evidence="3">The sequence shown here is derived from an EMBL/GenBank/DDBJ whole genome shotgun (WGS) entry which is preliminary data.</text>
</comment>
<dbReference type="Pfam" id="PF00501">
    <property type="entry name" value="AMP-binding"/>
    <property type="match status" value="2"/>
</dbReference>
<dbReference type="Gene3D" id="3.40.50.12780">
    <property type="entry name" value="N-terminal domain of ligase-like"/>
    <property type="match status" value="1"/>
</dbReference>
<dbReference type="Gene3D" id="3.40.50.150">
    <property type="entry name" value="Vaccinia Virus protein VP39"/>
    <property type="match status" value="1"/>
</dbReference>
<dbReference type="RefSeq" id="WP_377024142.1">
    <property type="nucleotide sequence ID" value="NZ_JBHLTS010000050.1"/>
</dbReference>
<keyword evidence="4" id="KW-1185">Reference proteome</keyword>
<dbReference type="InterPro" id="IPR010071">
    <property type="entry name" value="AA_adenyl_dom"/>
</dbReference>
<accession>A0ABV6LA61</accession>
<feature type="non-terminal residue" evidence="3">
    <location>
        <position position="729"/>
    </location>
</feature>
<evidence type="ECO:0000259" key="1">
    <source>
        <dbReference type="Pfam" id="PF00501"/>
    </source>
</evidence>
<evidence type="ECO:0000313" key="4">
    <source>
        <dbReference type="Proteomes" id="UP001589828"/>
    </source>
</evidence>
<reference evidence="3 4" key="1">
    <citation type="submission" date="2024-09" db="EMBL/GenBank/DDBJ databases">
        <authorList>
            <person name="Sun Q."/>
            <person name="Mori K."/>
        </authorList>
    </citation>
    <scope>NUCLEOTIDE SEQUENCE [LARGE SCALE GENOMIC DNA]</scope>
    <source>
        <strain evidence="3 4">NCAIM B.02415</strain>
    </source>
</reference>
<dbReference type="Proteomes" id="UP001589828">
    <property type="component" value="Unassembled WGS sequence"/>
</dbReference>
<dbReference type="InterPro" id="IPR029063">
    <property type="entry name" value="SAM-dependent_MTases_sf"/>
</dbReference>
<dbReference type="InterPro" id="IPR045851">
    <property type="entry name" value="AMP-bd_C_sf"/>
</dbReference>
<dbReference type="SUPFAM" id="SSF56801">
    <property type="entry name" value="Acetyl-CoA synthetase-like"/>
    <property type="match status" value="1"/>
</dbReference>
<proteinExistence type="predicted"/>
<protein>
    <submittedName>
        <fullName evidence="3">Amino acid adenylation domain-containing protein</fullName>
    </submittedName>
</protein>
<feature type="domain" description="AMP-dependent synthetase/ligase" evidence="1">
    <location>
        <begin position="1"/>
        <end position="117"/>
    </location>
</feature>
<dbReference type="InterPro" id="IPR042099">
    <property type="entry name" value="ANL_N_sf"/>
</dbReference>
<name>A0ABV6LA61_9SPHI</name>
<organism evidence="3 4">
    <name type="scientific">Mucilaginibacter angelicae</name>
    <dbReference type="NCBI Taxonomy" id="869718"/>
    <lineage>
        <taxon>Bacteria</taxon>
        <taxon>Pseudomonadati</taxon>
        <taxon>Bacteroidota</taxon>
        <taxon>Sphingobacteriia</taxon>
        <taxon>Sphingobacteriales</taxon>
        <taxon>Sphingobacteriaceae</taxon>
        <taxon>Mucilaginibacter</taxon>
    </lineage>
</organism>
<dbReference type="InterPro" id="IPR000873">
    <property type="entry name" value="AMP-dep_synth/lig_dom"/>
</dbReference>
<sequence length="729" mass="80953">MSYSGLNKRANQIAHFLLREAGLRKEEGVGILLDRGLDVVASMLGVLKAGGMYIPMEGGIPEERLKFMVSDSGVRVLITSKAYIETVNRVQWCSEQFEHYLCIDSESVYDQEEERENVMMNQELWDHVGEQASDAITGGGWTSSFTGEALSEEEMEEYAMNVYRKLSAGLHPGLRVLEIGCSSGLTLRKIAPFVSLYYGTDLSPVILENTREMAAREGLGNVKLQCLAADGLSDLEESGFDLVIINSVIQHFHGHNYLRKVLRSAIGLLKEDGEIFIGDVMDIDRKRALLSDLEMFKAANHGHGYVTKTDFSSDLFVSRHFFSDLRYDEPAISEVKVSEKLRTIENELTLYRYDVQLKVSKGGRNAITERRHKYQYDQRVVSGQPEFNPGVGLNSSGLCYAIYTSGSTGVPKGVLIEHGNVVRLFKTDAPLYDFGSTDVWTMFHSPGFDFSVWEMYGALLNGGRLVIVPREVAQDSRLYLDLLIGEGVTVLNQTPSAFYGLIREALSSSVPEHSLRYVIFGGEALSAPMLSEWYKRYPEIQLVNMYGITETTVHVTYKSIGWSEIASNSAGIGVPIPTLSCYVLDERQQLQPLGVPGELYVGGAGVARGYLNREELSAEKFIASPFRAGERLYRSGDKVSQSSGGELIYHGRLDDQVKVRGYRIELGEIESALNGHSDVSSSVVQALDLGSGERELVAYVVSGTLLNVPELRQYLQERLPGYMVPGHYV</sequence>
<dbReference type="PANTHER" id="PTHR45527">
    <property type="entry name" value="NONRIBOSOMAL PEPTIDE SYNTHETASE"/>
    <property type="match status" value="1"/>
</dbReference>
<feature type="domain" description="Methyltransferase type 12" evidence="2">
    <location>
        <begin position="177"/>
        <end position="274"/>
    </location>
</feature>
<dbReference type="SUPFAM" id="SSF53335">
    <property type="entry name" value="S-adenosyl-L-methionine-dependent methyltransferases"/>
    <property type="match status" value="1"/>
</dbReference>
<feature type="domain" description="AMP-dependent synthetase/ligase" evidence="1">
    <location>
        <begin position="380"/>
        <end position="611"/>
    </location>
</feature>
<evidence type="ECO:0000313" key="3">
    <source>
        <dbReference type="EMBL" id="MFC0516356.1"/>
    </source>
</evidence>
<dbReference type="PANTHER" id="PTHR45527:SF14">
    <property type="entry name" value="PLIPASTATIN SYNTHASE SUBUNIT B"/>
    <property type="match status" value="1"/>
</dbReference>
<dbReference type="CDD" id="cd02440">
    <property type="entry name" value="AdoMet_MTases"/>
    <property type="match status" value="1"/>
</dbReference>
<dbReference type="EMBL" id="JBHLTS010000050">
    <property type="protein sequence ID" value="MFC0516356.1"/>
    <property type="molecule type" value="Genomic_DNA"/>
</dbReference>
<dbReference type="Gene3D" id="3.40.50.980">
    <property type="match status" value="1"/>
</dbReference>
<gene>
    <name evidence="3" type="ORF">ACFFGT_19270</name>
</gene>
<evidence type="ECO:0000259" key="2">
    <source>
        <dbReference type="Pfam" id="PF08242"/>
    </source>
</evidence>